<reference evidence="10" key="1">
    <citation type="journal article" date="2017" name="J. Phycol.">
        <title>Analysis of chloroplast genomes and a supermatrix inform reclassification of the Rhodomelaceae (Rhodophyta).</title>
        <authorList>
            <person name="Diaz-Tapia P."/>
            <person name="Maggs C.A."/>
            <person name="West J.A."/>
            <person name="Verbruggen H."/>
        </authorList>
    </citation>
    <scope>NUCLEOTIDE SEQUENCE</scope>
    <source>
        <strain evidence="10">PD1107</strain>
    </source>
</reference>
<dbReference type="Gene3D" id="3.40.50.10050">
    <property type="entry name" value="Translation initiation factor IF- 2, domain 3"/>
    <property type="match status" value="1"/>
</dbReference>
<evidence type="ECO:0000256" key="8">
    <source>
        <dbReference type="SAM" id="MobiDB-lite"/>
    </source>
</evidence>
<dbReference type="Pfam" id="PF22042">
    <property type="entry name" value="EF-G_D2"/>
    <property type="match status" value="1"/>
</dbReference>
<dbReference type="GO" id="GO:0003743">
    <property type="term" value="F:translation initiation factor activity"/>
    <property type="evidence" value="ECO:0007669"/>
    <property type="project" value="UniProtKB-KW"/>
</dbReference>
<evidence type="ECO:0000256" key="6">
    <source>
        <dbReference type="ARBA" id="ARBA00025162"/>
    </source>
</evidence>
<dbReference type="EMBL" id="MF101444">
    <property type="protein sequence ID" value="ARW66834.1"/>
    <property type="molecule type" value="Genomic_DNA"/>
</dbReference>
<feature type="domain" description="Tr-type G" evidence="9">
    <location>
        <begin position="264"/>
        <end position="435"/>
    </location>
</feature>
<protein>
    <recommendedName>
        <fullName evidence="7">Translation initiation factor IF-2, chloroplastic</fullName>
    </recommendedName>
</protein>
<dbReference type="InterPro" id="IPR000795">
    <property type="entry name" value="T_Tr_GTP-bd_dom"/>
</dbReference>
<dbReference type="SUPFAM" id="SSF52156">
    <property type="entry name" value="Initiation factor IF2/eIF5b, domain 3"/>
    <property type="match status" value="1"/>
</dbReference>
<dbReference type="AlphaFoldDB" id="A0A1Z1MM37"/>
<dbReference type="InterPro" id="IPR053905">
    <property type="entry name" value="EF-G-like_DII"/>
</dbReference>
<dbReference type="GO" id="GO:0005829">
    <property type="term" value="C:cytosol"/>
    <property type="evidence" value="ECO:0007669"/>
    <property type="project" value="TreeGrafter"/>
</dbReference>
<evidence type="ECO:0000256" key="7">
    <source>
        <dbReference type="ARBA" id="ARBA00044105"/>
    </source>
</evidence>
<evidence type="ECO:0000256" key="2">
    <source>
        <dbReference type="ARBA" id="ARBA00022540"/>
    </source>
</evidence>
<dbReference type="FunFam" id="3.40.50.10050:FF:000001">
    <property type="entry name" value="Translation initiation factor IF-2"/>
    <property type="match status" value="1"/>
</dbReference>
<dbReference type="FunFam" id="3.40.50.300:FF:000019">
    <property type="entry name" value="Translation initiation factor IF-2"/>
    <property type="match status" value="1"/>
</dbReference>
<evidence type="ECO:0000256" key="4">
    <source>
        <dbReference type="ARBA" id="ARBA00022917"/>
    </source>
</evidence>
<dbReference type="GO" id="GO:0003924">
    <property type="term" value="F:GTPase activity"/>
    <property type="evidence" value="ECO:0007669"/>
    <property type="project" value="InterPro"/>
</dbReference>
<organism evidence="10">
    <name type="scientific">Dipterosiphonia australica</name>
    <dbReference type="NCBI Taxonomy" id="2007208"/>
    <lineage>
        <taxon>Eukaryota</taxon>
        <taxon>Rhodophyta</taxon>
        <taxon>Florideophyceae</taxon>
        <taxon>Rhodymeniophycidae</taxon>
        <taxon>Ceramiales</taxon>
        <taxon>Rhodomelaceae</taxon>
        <taxon>Herposiphonieae</taxon>
        <taxon>Dipterosiphonia</taxon>
    </lineage>
</organism>
<dbReference type="FunFam" id="2.40.30.10:FF:000008">
    <property type="entry name" value="Translation initiation factor IF-2"/>
    <property type="match status" value="1"/>
</dbReference>
<dbReference type="GO" id="GO:0005525">
    <property type="term" value="F:GTP binding"/>
    <property type="evidence" value="ECO:0007669"/>
    <property type="project" value="UniProtKB-KW"/>
</dbReference>
<keyword evidence="4" id="KW-0648">Protein biosynthesis</keyword>
<name>A0A1Z1MM37_9FLOR</name>
<dbReference type="CDD" id="cd03692">
    <property type="entry name" value="mtIF2_IVc"/>
    <property type="match status" value="1"/>
</dbReference>
<evidence type="ECO:0000256" key="5">
    <source>
        <dbReference type="ARBA" id="ARBA00023134"/>
    </source>
</evidence>
<dbReference type="Pfam" id="PF00009">
    <property type="entry name" value="GTP_EFTU"/>
    <property type="match status" value="1"/>
</dbReference>
<dbReference type="InterPro" id="IPR009000">
    <property type="entry name" value="Transl_B-barrel_sf"/>
</dbReference>
<dbReference type="PRINTS" id="PR00315">
    <property type="entry name" value="ELONGATNFCT"/>
</dbReference>
<comment type="similarity">
    <text evidence="1">Belongs to the TRAFAC class translation factor GTPase superfamily. Classic translation factor GTPase family. IF-2 subfamily.</text>
</comment>
<dbReference type="Gene3D" id="2.40.30.10">
    <property type="entry name" value="Translation factors"/>
    <property type="match status" value="2"/>
</dbReference>
<dbReference type="PANTHER" id="PTHR43381:SF5">
    <property type="entry name" value="TR-TYPE G DOMAIN-CONTAINING PROTEIN"/>
    <property type="match status" value="1"/>
</dbReference>
<dbReference type="Pfam" id="PF04760">
    <property type="entry name" value="IF2_N"/>
    <property type="match status" value="1"/>
</dbReference>
<sequence>MFNTFCKDYAYFQFKFKIFSTISALTNLIYYDDVLILTKPKLVSSINIHLSNSTSETKINNFAKEVVNSISDNTSKFDKKNKSNPYEGDINKSKKPKNKLNKNKRKNSDDIDNVKLLVNDGDDVFVQDLLTGPANKLRKINSKNKKRAKSKLGVLDHNKLLKDSIKSEKNLSLSDLDDSNKRFLLSQSLSIKELSTQISVPEAEIITYLFLDKGISVTINDVLDISMVRDIARNYGLDLIESSLAQEESIHKPQLLKSFPANIKRSPLLTILGHVDHGKTTLLDAILNTNLVSKESGGITQSISSYEVLYNYDSQDYNLIFLDTPGHESFKQMRLRGAKITDIVLLVIAIDDGLKPQTVEVINYIKEMSLSCIVVITKCDKLSNSTQRIKQDLASYSLLCEELGGDVPFVEVSALANKNIDILLSMICKLSDSKKLLANTQELASGTIIESYLDKKQGPVANIVIQNGTLNLGNIIVSDNLYGKVKSITNMSKVKIEYSGPSSIVQVLGFTTVPQAGSIFFVLPNEKDAKNYCLQQSSVKQIDIALKSLNTRISLNTLPNVKQLRLIIKTDTQGTLEAILDLLGNISQSKVQINILSASFGNISSTDVELALATNSVIVAFKVNILPQIDSLLKKYKINFKVFDVIYNLFEYIRNLMLDLIEPEYDKILIGNATVQMVFNMNKGYVAGCIVNEGRLNKDSYIHVLRNDLIVYEGFITSLKQAKNDVEEVLAINECGLMSDFKLWKDSDIIKVYKLLPKDKTL</sequence>
<dbReference type="SUPFAM" id="SSF52540">
    <property type="entry name" value="P-loop containing nucleoside triphosphate hydrolases"/>
    <property type="match status" value="1"/>
</dbReference>
<accession>A0A1Z1MM37</accession>
<evidence type="ECO:0000259" key="9">
    <source>
        <dbReference type="PROSITE" id="PS51722"/>
    </source>
</evidence>
<dbReference type="InterPro" id="IPR044145">
    <property type="entry name" value="IF2_II"/>
</dbReference>
<evidence type="ECO:0000256" key="1">
    <source>
        <dbReference type="ARBA" id="ARBA00007733"/>
    </source>
</evidence>
<comment type="function">
    <text evidence="6">One of the essential components for the initiation of protein synthesis. Protects formylmethionyl-tRNA from spontaneous hydrolysis and promotes its binding to the 30S ribosomal subunits. Also involved in the hydrolysis of GTP during the formation of the 70S ribosomal complex.</text>
</comment>
<evidence type="ECO:0000313" key="10">
    <source>
        <dbReference type="EMBL" id="ARW66834.1"/>
    </source>
</evidence>
<keyword evidence="10" id="KW-0150">Chloroplast</keyword>
<dbReference type="CDD" id="cd01887">
    <property type="entry name" value="IF2_eIF5B"/>
    <property type="match status" value="1"/>
</dbReference>
<dbReference type="InterPro" id="IPR000178">
    <property type="entry name" value="TF_IF2_bacterial-like"/>
</dbReference>
<keyword evidence="3" id="KW-0547">Nucleotide-binding</keyword>
<dbReference type="InterPro" id="IPR006847">
    <property type="entry name" value="IF2_N"/>
</dbReference>
<geneLocation type="chloroplast" evidence="10"/>
<feature type="region of interest" description="Disordered" evidence="8">
    <location>
        <begin position="74"/>
        <end position="107"/>
    </location>
</feature>
<dbReference type="InterPro" id="IPR023115">
    <property type="entry name" value="TIF_IF2_dom3"/>
</dbReference>
<gene>
    <name evidence="10" type="primary">infB</name>
</gene>
<evidence type="ECO:0000256" key="3">
    <source>
        <dbReference type="ARBA" id="ARBA00022741"/>
    </source>
</evidence>
<keyword evidence="5" id="KW-0342">GTP-binding</keyword>
<dbReference type="GeneID" id="33360046"/>
<dbReference type="InterPro" id="IPR027417">
    <property type="entry name" value="P-loop_NTPase"/>
</dbReference>
<proteinExistence type="inferred from homology"/>
<dbReference type="InterPro" id="IPR015760">
    <property type="entry name" value="TIF_IF2"/>
</dbReference>
<dbReference type="Gene3D" id="3.40.50.300">
    <property type="entry name" value="P-loop containing nucleotide triphosphate hydrolases"/>
    <property type="match status" value="1"/>
</dbReference>
<dbReference type="CDD" id="cd03702">
    <property type="entry name" value="IF2_mtIF2_II"/>
    <property type="match status" value="1"/>
</dbReference>
<dbReference type="InterPro" id="IPR005225">
    <property type="entry name" value="Small_GTP-bd"/>
</dbReference>
<dbReference type="PANTHER" id="PTHR43381">
    <property type="entry name" value="TRANSLATION INITIATION FACTOR IF-2-RELATED"/>
    <property type="match status" value="1"/>
</dbReference>
<feature type="compositionally biased region" description="Basic residues" evidence="8">
    <location>
        <begin position="93"/>
        <end position="105"/>
    </location>
</feature>
<dbReference type="RefSeq" id="YP_009397648.1">
    <property type="nucleotide sequence ID" value="NC_035288.1"/>
</dbReference>
<dbReference type="SUPFAM" id="SSF50447">
    <property type="entry name" value="Translation proteins"/>
    <property type="match status" value="2"/>
</dbReference>
<dbReference type="NCBIfam" id="TIGR00231">
    <property type="entry name" value="small_GTP"/>
    <property type="match status" value="1"/>
</dbReference>
<dbReference type="InterPro" id="IPR036925">
    <property type="entry name" value="TIF_IF2_dom3_sf"/>
</dbReference>
<keyword evidence="10" id="KW-0934">Plastid</keyword>
<dbReference type="Pfam" id="PF11987">
    <property type="entry name" value="IF-2"/>
    <property type="match status" value="1"/>
</dbReference>
<dbReference type="NCBIfam" id="TIGR00487">
    <property type="entry name" value="IF-2"/>
    <property type="match status" value="1"/>
</dbReference>
<dbReference type="PROSITE" id="PS51722">
    <property type="entry name" value="G_TR_2"/>
    <property type="match status" value="1"/>
</dbReference>
<keyword evidence="2 10" id="KW-0396">Initiation factor</keyword>